<proteinExistence type="predicted"/>
<dbReference type="AlphaFoldDB" id="A0AAD7FAH8"/>
<name>A0AAD7FAH8_9AGAR</name>
<dbReference type="EMBL" id="JARKIF010000031">
    <property type="protein sequence ID" value="KAJ7612251.1"/>
    <property type="molecule type" value="Genomic_DNA"/>
</dbReference>
<dbReference type="Proteomes" id="UP001221142">
    <property type="component" value="Unassembled WGS sequence"/>
</dbReference>
<keyword evidence="2" id="KW-1185">Reference proteome</keyword>
<accession>A0AAD7FAH8</accession>
<protein>
    <submittedName>
        <fullName evidence="1">Uncharacterized protein</fullName>
    </submittedName>
</protein>
<gene>
    <name evidence="1" type="ORF">FB45DRAFT_1037172</name>
</gene>
<evidence type="ECO:0000313" key="1">
    <source>
        <dbReference type="EMBL" id="KAJ7612251.1"/>
    </source>
</evidence>
<evidence type="ECO:0000313" key="2">
    <source>
        <dbReference type="Proteomes" id="UP001221142"/>
    </source>
</evidence>
<organism evidence="1 2">
    <name type="scientific">Roridomyces roridus</name>
    <dbReference type="NCBI Taxonomy" id="1738132"/>
    <lineage>
        <taxon>Eukaryota</taxon>
        <taxon>Fungi</taxon>
        <taxon>Dikarya</taxon>
        <taxon>Basidiomycota</taxon>
        <taxon>Agaricomycotina</taxon>
        <taxon>Agaricomycetes</taxon>
        <taxon>Agaricomycetidae</taxon>
        <taxon>Agaricales</taxon>
        <taxon>Marasmiineae</taxon>
        <taxon>Mycenaceae</taxon>
        <taxon>Roridomyces</taxon>
    </lineage>
</organism>
<sequence length="217" mass="23632">MTTADSPAASKTVTSVLIILAQIKAITPDIARTILAQGIIPSLVSALVIEGIPPFTTNPVDPPVEMYMAPYILISYLELIPGYRWTVQVVRAGLIERVIAWGEKLSPSASDPGIFPNILRVVLPRILMCPSAIVELKTAISRLDTASSSTAFSQSVLHLSWMAFKSIVDRHGALLEICRWIELNQRWRAATSRKSLAAFVEDELAIAAKAAELPSQE</sequence>
<reference evidence="1" key="1">
    <citation type="submission" date="2023-03" db="EMBL/GenBank/DDBJ databases">
        <title>Massive genome expansion in bonnet fungi (Mycena s.s.) driven by repeated elements and novel gene families across ecological guilds.</title>
        <authorList>
            <consortium name="Lawrence Berkeley National Laboratory"/>
            <person name="Harder C.B."/>
            <person name="Miyauchi S."/>
            <person name="Viragh M."/>
            <person name="Kuo A."/>
            <person name="Thoen E."/>
            <person name="Andreopoulos B."/>
            <person name="Lu D."/>
            <person name="Skrede I."/>
            <person name="Drula E."/>
            <person name="Henrissat B."/>
            <person name="Morin E."/>
            <person name="Kohler A."/>
            <person name="Barry K."/>
            <person name="LaButti K."/>
            <person name="Morin E."/>
            <person name="Salamov A."/>
            <person name="Lipzen A."/>
            <person name="Mereny Z."/>
            <person name="Hegedus B."/>
            <person name="Baldrian P."/>
            <person name="Stursova M."/>
            <person name="Weitz H."/>
            <person name="Taylor A."/>
            <person name="Grigoriev I.V."/>
            <person name="Nagy L.G."/>
            <person name="Martin F."/>
            <person name="Kauserud H."/>
        </authorList>
    </citation>
    <scope>NUCLEOTIDE SEQUENCE</scope>
    <source>
        <strain evidence="1">9284</strain>
    </source>
</reference>
<comment type="caution">
    <text evidence="1">The sequence shown here is derived from an EMBL/GenBank/DDBJ whole genome shotgun (WGS) entry which is preliminary data.</text>
</comment>